<dbReference type="Gene3D" id="1.10.3720.10">
    <property type="entry name" value="MetI-like"/>
    <property type="match status" value="1"/>
</dbReference>
<feature type="compositionally biased region" description="Basic and acidic residues" evidence="7">
    <location>
        <begin position="139"/>
        <end position="149"/>
    </location>
</feature>
<evidence type="ECO:0000259" key="8">
    <source>
        <dbReference type="PROSITE" id="PS50928"/>
    </source>
</evidence>
<feature type="domain" description="ABC transmembrane type-1" evidence="8">
    <location>
        <begin position="295"/>
        <end position="478"/>
    </location>
</feature>
<dbReference type="NCBIfam" id="TIGR01097">
    <property type="entry name" value="PhnE"/>
    <property type="match status" value="1"/>
</dbReference>
<feature type="transmembrane region" description="Helical" evidence="6">
    <location>
        <begin position="346"/>
        <end position="369"/>
    </location>
</feature>
<feature type="compositionally biased region" description="Basic and acidic residues" evidence="7">
    <location>
        <begin position="169"/>
        <end position="186"/>
    </location>
</feature>
<comment type="caution">
    <text evidence="9">The sequence shown here is derived from an EMBL/GenBank/DDBJ whole genome shotgun (WGS) entry which is preliminary data.</text>
</comment>
<feature type="transmembrane region" description="Helical" evidence="6">
    <location>
        <begin position="238"/>
        <end position="258"/>
    </location>
</feature>
<gene>
    <name evidence="9" type="primary">phnE</name>
    <name evidence="9" type="ORF">FF100_07780</name>
</gene>
<feature type="compositionally biased region" description="Basic residues" evidence="7">
    <location>
        <begin position="75"/>
        <end position="87"/>
    </location>
</feature>
<proteinExistence type="inferred from homology"/>
<evidence type="ECO:0000313" key="9">
    <source>
        <dbReference type="EMBL" id="TNC14532.1"/>
    </source>
</evidence>
<evidence type="ECO:0000256" key="5">
    <source>
        <dbReference type="ARBA" id="ARBA00023136"/>
    </source>
</evidence>
<evidence type="ECO:0000256" key="1">
    <source>
        <dbReference type="ARBA" id="ARBA00004651"/>
    </source>
</evidence>
<feature type="transmembrane region" description="Helical" evidence="6">
    <location>
        <begin position="408"/>
        <end position="426"/>
    </location>
</feature>
<organism evidence="9 10">
    <name type="scientific">Methylobacterium terricola</name>
    <dbReference type="NCBI Taxonomy" id="2583531"/>
    <lineage>
        <taxon>Bacteria</taxon>
        <taxon>Pseudomonadati</taxon>
        <taxon>Pseudomonadota</taxon>
        <taxon>Alphaproteobacteria</taxon>
        <taxon>Hyphomicrobiales</taxon>
        <taxon>Methylobacteriaceae</taxon>
        <taxon>Methylobacterium</taxon>
    </lineage>
</organism>
<dbReference type="InterPro" id="IPR000515">
    <property type="entry name" value="MetI-like"/>
</dbReference>
<comment type="similarity">
    <text evidence="6">Belongs to the binding-protein-dependent transport system permease family.</text>
</comment>
<evidence type="ECO:0000256" key="4">
    <source>
        <dbReference type="ARBA" id="ARBA00022989"/>
    </source>
</evidence>
<dbReference type="Proteomes" id="UP000305267">
    <property type="component" value="Unassembled WGS sequence"/>
</dbReference>
<keyword evidence="3 6" id="KW-0812">Transmembrane</keyword>
<evidence type="ECO:0000256" key="7">
    <source>
        <dbReference type="SAM" id="MobiDB-lite"/>
    </source>
</evidence>
<feature type="transmembrane region" description="Helical" evidence="6">
    <location>
        <begin position="433"/>
        <end position="452"/>
    </location>
</feature>
<keyword evidence="4 6" id="KW-1133">Transmembrane helix</keyword>
<dbReference type="InterPro" id="IPR035906">
    <property type="entry name" value="MetI-like_sf"/>
</dbReference>
<name>A0A5C4LLA1_9HYPH</name>
<dbReference type="PANTHER" id="PTHR30043">
    <property type="entry name" value="PHOSPHONATES TRANSPORT SYSTEM PERMEASE PROTEIN"/>
    <property type="match status" value="1"/>
</dbReference>
<accession>A0A5C4LLA1</accession>
<feature type="region of interest" description="Disordered" evidence="7">
    <location>
        <begin position="1"/>
        <end position="30"/>
    </location>
</feature>
<dbReference type="EMBL" id="VDDA01000003">
    <property type="protein sequence ID" value="TNC14532.1"/>
    <property type="molecule type" value="Genomic_DNA"/>
</dbReference>
<feature type="transmembrane region" description="Helical" evidence="6">
    <location>
        <begin position="458"/>
        <end position="477"/>
    </location>
</feature>
<dbReference type="PROSITE" id="PS50928">
    <property type="entry name" value="ABC_TM1"/>
    <property type="match status" value="1"/>
</dbReference>
<feature type="transmembrane region" description="Helical" evidence="6">
    <location>
        <begin position="299"/>
        <end position="325"/>
    </location>
</feature>
<feature type="compositionally biased region" description="Basic and acidic residues" evidence="7">
    <location>
        <begin position="1"/>
        <end position="14"/>
    </location>
</feature>
<keyword evidence="5 6" id="KW-0472">Membrane</keyword>
<sequence>MARAPRRDAADGLSRHAARRHRGVRPVLPRLGEPGALRTLALRHPALPGTVPHGARGGVRADLRDRLRARADGRRARHRDPHHRRARQAVLGSRREHRHEAGRGPDRHRRRLRPDRALRGGAAGALQLRLLRAAALRDQRARRGRDGLRRGRRHRPGIPGRDPQLLLFGRERDPAPHHPHRGDDRPRHRAAAPPPPRPGGPRVRPRPPSALRQAALADLDGLRSRHPKVFRPSWSRRAAMLGTLALVIGLAVVAMLRLDFSLLRILHGLHRLGEFAGMMLPPSADGRFFLFLTALGETLAIAFLGTLTAACLAFPVAFLAARNVVPNPFLRFGVRRGFDVIRSVDVLIWALIWINVVGLGPFAGALAIACSDFGAFGKLFSEAIETADRKAQEGVTASGGGRLHRVRFGLVPAVLPVLASQVLYFFESNTRSATIIGIVGAGGIGQYLTELIRVLEMQQVAVLVLMILVTVALIDLVSGRLRRAIIGGAAP</sequence>
<reference evidence="9 10" key="1">
    <citation type="submission" date="2019-06" db="EMBL/GenBank/DDBJ databases">
        <title>Genome of Methylobacterium sp. 17Sr1-39.</title>
        <authorList>
            <person name="Seo T."/>
        </authorList>
    </citation>
    <scope>NUCLEOTIDE SEQUENCE [LARGE SCALE GENOMIC DNA]</scope>
    <source>
        <strain evidence="9 10">17Sr1-39</strain>
    </source>
</reference>
<dbReference type="OrthoDB" id="9808005at2"/>
<dbReference type="Pfam" id="PF00528">
    <property type="entry name" value="BPD_transp_1"/>
    <property type="match status" value="1"/>
</dbReference>
<dbReference type="AlphaFoldDB" id="A0A5C4LLA1"/>
<keyword evidence="10" id="KW-1185">Reference proteome</keyword>
<dbReference type="SUPFAM" id="SSF161098">
    <property type="entry name" value="MetI-like"/>
    <property type="match status" value="1"/>
</dbReference>
<evidence type="ECO:0000256" key="2">
    <source>
        <dbReference type="ARBA" id="ARBA00022448"/>
    </source>
</evidence>
<evidence type="ECO:0000256" key="6">
    <source>
        <dbReference type="RuleBase" id="RU363032"/>
    </source>
</evidence>
<evidence type="ECO:0000313" key="10">
    <source>
        <dbReference type="Proteomes" id="UP000305267"/>
    </source>
</evidence>
<keyword evidence="2 6" id="KW-0813">Transport</keyword>
<feature type="region of interest" description="Disordered" evidence="7">
    <location>
        <begin position="45"/>
        <end position="64"/>
    </location>
</feature>
<dbReference type="PANTHER" id="PTHR30043:SF9">
    <property type="entry name" value="PHOSPHONATES TRANSPORT SYSTEM PERMEASE PROTEIN"/>
    <property type="match status" value="1"/>
</dbReference>
<dbReference type="GO" id="GO:0005886">
    <property type="term" value="C:plasma membrane"/>
    <property type="evidence" value="ECO:0007669"/>
    <property type="project" value="UniProtKB-SubCell"/>
</dbReference>
<dbReference type="InterPro" id="IPR005769">
    <property type="entry name" value="PhnE/PtxC"/>
</dbReference>
<feature type="region of interest" description="Disordered" evidence="7">
    <location>
        <begin position="139"/>
        <end position="208"/>
    </location>
</feature>
<protein>
    <submittedName>
        <fullName evidence="9">Phosphonate ABC transporter, permease protein PhnE</fullName>
    </submittedName>
</protein>
<dbReference type="GO" id="GO:0015416">
    <property type="term" value="F:ABC-type phosphonate transporter activity"/>
    <property type="evidence" value="ECO:0007669"/>
    <property type="project" value="InterPro"/>
</dbReference>
<evidence type="ECO:0000256" key="3">
    <source>
        <dbReference type="ARBA" id="ARBA00022692"/>
    </source>
</evidence>
<feature type="region of interest" description="Disordered" evidence="7">
    <location>
        <begin position="71"/>
        <end position="120"/>
    </location>
</feature>
<comment type="subcellular location">
    <subcellularLocation>
        <location evidence="1 6">Cell membrane</location>
        <topology evidence="1 6">Multi-pass membrane protein</topology>
    </subcellularLocation>
</comment>